<feature type="domain" description="IrrE N-terminal-like" evidence="1">
    <location>
        <begin position="80"/>
        <end position="172"/>
    </location>
</feature>
<organism evidence="2 3">
    <name type="scientific">Salegentibacter mishustinae</name>
    <dbReference type="NCBI Taxonomy" id="270918"/>
    <lineage>
        <taxon>Bacteria</taxon>
        <taxon>Pseudomonadati</taxon>
        <taxon>Bacteroidota</taxon>
        <taxon>Flavobacteriia</taxon>
        <taxon>Flavobacteriales</taxon>
        <taxon>Flavobacteriaceae</taxon>
        <taxon>Salegentibacter</taxon>
    </lineage>
</organism>
<dbReference type="AlphaFoldDB" id="A0A0Q9ZF05"/>
<dbReference type="PANTHER" id="PTHR43236:SF1">
    <property type="entry name" value="BLL7220 PROTEIN"/>
    <property type="match status" value="1"/>
</dbReference>
<dbReference type="STRING" id="270918.APR42_07845"/>
<keyword evidence="3" id="KW-1185">Reference proteome</keyword>
<dbReference type="InterPro" id="IPR052345">
    <property type="entry name" value="Rad_response_metalloprotease"/>
</dbReference>
<dbReference type="Proteomes" id="UP000051643">
    <property type="component" value="Unassembled WGS sequence"/>
</dbReference>
<dbReference type="Pfam" id="PF06114">
    <property type="entry name" value="Peptidase_M78"/>
    <property type="match status" value="1"/>
</dbReference>
<dbReference type="Gene3D" id="1.10.10.2910">
    <property type="match status" value="1"/>
</dbReference>
<sequence>MPRKNEFLSRSDVEELNELASGIADYYFPNGQVDPILIAEKNNISYSFGNYSDSFDGLLECEHNNFHIFINLDRLSQAYSERARFTFGHELGHYFIDDHRNSLLKGLSPSHCSITGFQSRNRAERQADYFSSCLLMPEVGFRKYCYRKKFEFRIIEELSKKYGTSKTATALRFCAIGNQPIMVVYAYKGKIKWFWSSFDFKFRWLKYGKDRLPEDTVAGEYFSMGRVSSRTEPVFAMDWFDIKFSGQAELPFKEHCLMKGAHTLSIIWED</sequence>
<protein>
    <recommendedName>
        <fullName evidence="1">IrrE N-terminal-like domain-containing protein</fullName>
    </recommendedName>
</protein>
<evidence type="ECO:0000313" key="2">
    <source>
        <dbReference type="EMBL" id="KRG28674.1"/>
    </source>
</evidence>
<proteinExistence type="predicted"/>
<dbReference type="RefSeq" id="WP_057482320.1">
    <property type="nucleotide sequence ID" value="NZ_BMWR01000001.1"/>
</dbReference>
<evidence type="ECO:0000259" key="1">
    <source>
        <dbReference type="Pfam" id="PF06114"/>
    </source>
</evidence>
<dbReference type="EMBL" id="LKTP01000023">
    <property type="protein sequence ID" value="KRG28674.1"/>
    <property type="molecule type" value="Genomic_DNA"/>
</dbReference>
<dbReference type="OrthoDB" id="9794834at2"/>
<dbReference type="InterPro" id="IPR010359">
    <property type="entry name" value="IrrE_HExxH"/>
</dbReference>
<name>A0A0Q9ZF05_9FLAO</name>
<comment type="caution">
    <text evidence="2">The sequence shown here is derived from an EMBL/GenBank/DDBJ whole genome shotgun (WGS) entry which is preliminary data.</text>
</comment>
<accession>A0A0Q9ZF05</accession>
<dbReference type="PANTHER" id="PTHR43236">
    <property type="entry name" value="ANTITOXIN HIGA1"/>
    <property type="match status" value="1"/>
</dbReference>
<gene>
    <name evidence="2" type="ORF">APR42_07845</name>
</gene>
<reference evidence="2" key="1">
    <citation type="submission" date="2015-10" db="EMBL/GenBank/DDBJ databases">
        <title>Draft genome sequence of Salegentibacter mishustinae KCTC 12263.</title>
        <authorList>
            <person name="Lin W."/>
            <person name="Zheng Q."/>
        </authorList>
    </citation>
    <scope>NUCLEOTIDE SEQUENCE [LARGE SCALE GENOMIC DNA]</scope>
    <source>
        <strain evidence="2">KCTC 12263</strain>
    </source>
</reference>
<evidence type="ECO:0000313" key="3">
    <source>
        <dbReference type="Proteomes" id="UP000051643"/>
    </source>
</evidence>